<dbReference type="STRING" id="289370.SAMN05216602_2619"/>
<dbReference type="EMBL" id="FORC01000002">
    <property type="protein sequence ID" value="SFI74120.1"/>
    <property type="molecule type" value="Genomic_DNA"/>
</dbReference>
<evidence type="ECO:0000313" key="1">
    <source>
        <dbReference type="EMBL" id="SFI74120.1"/>
    </source>
</evidence>
<accession>A0A1I3KP41</accession>
<protein>
    <submittedName>
        <fullName evidence="1">Tetratricopeptide repeat-containing protein</fullName>
    </submittedName>
</protein>
<dbReference type="SMART" id="SM00028">
    <property type="entry name" value="TPR"/>
    <property type="match status" value="2"/>
</dbReference>
<organism evidence="1 2">
    <name type="scientific">Phytopseudomonas argentinensis</name>
    <dbReference type="NCBI Taxonomy" id="289370"/>
    <lineage>
        <taxon>Bacteria</taxon>
        <taxon>Pseudomonadati</taxon>
        <taxon>Pseudomonadota</taxon>
        <taxon>Gammaproteobacteria</taxon>
        <taxon>Pseudomonadales</taxon>
        <taxon>Pseudomonadaceae</taxon>
        <taxon>Phytopseudomonas</taxon>
    </lineage>
</organism>
<dbReference type="SMART" id="SM00671">
    <property type="entry name" value="SEL1"/>
    <property type="match status" value="2"/>
</dbReference>
<dbReference type="Pfam" id="PF13432">
    <property type="entry name" value="TPR_16"/>
    <property type="match status" value="2"/>
</dbReference>
<dbReference type="Proteomes" id="UP000183018">
    <property type="component" value="Unassembled WGS sequence"/>
</dbReference>
<dbReference type="InterPro" id="IPR019734">
    <property type="entry name" value="TPR_rpt"/>
</dbReference>
<dbReference type="InterPro" id="IPR006597">
    <property type="entry name" value="Sel1-like"/>
</dbReference>
<dbReference type="PROSITE" id="PS50293">
    <property type="entry name" value="TPR_REGION"/>
    <property type="match status" value="1"/>
</dbReference>
<gene>
    <name evidence="1" type="ORF">SAMN05216602_2619</name>
</gene>
<keyword evidence="2" id="KW-1185">Reference proteome</keyword>
<reference evidence="2" key="1">
    <citation type="submission" date="2016-10" db="EMBL/GenBank/DDBJ databases">
        <authorList>
            <person name="Varghese N."/>
            <person name="Submissions S."/>
        </authorList>
    </citation>
    <scope>NUCLEOTIDE SEQUENCE [LARGE SCALE GENOMIC DNA]</scope>
    <source>
        <strain evidence="2">LMG 22563</strain>
    </source>
</reference>
<dbReference type="RefSeq" id="WP_244157154.1">
    <property type="nucleotide sequence ID" value="NZ_FORC01000002.1"/>
</dbReference>
<dbReference type="AlphaFoldDB" id="A0A1I3KP41"/>
<name>A0A1I3KP41_9GAMM</name>
<evidence type="ECO:0000313" key="2">
    <source>
        <dbReference type="Proteomes" id="UP000183018"/>
    </source>
</evidence>
<dbReference type="Gene3D" id="1.25.40.10">
    <property type="entry name" value="Tetratricopeptide repeat domain"/>
    <property type="match status" value="1"/>
</dbReference>
<dbReference type="SUPFAM" id="SSF81901">
    <property type="entry name" value="HCP-like"/>
    <property type="match status" value="1"/>
</dbReference>
<dbReference type="InterPro" id="IPR011990">
    <property type="entry name" value="TPR-like_helical_dom_sf"/>
</dbReference>
<sequence length="140" mass="15777">MWFTKKRTLSDEQATALNEQAWAAFREQDLDTALECFQSLAKACPADPRWMNGVGAVSLAREDRADARRHFQMAAKHDYPGSHYNLGIMAYQDGDHDAACGHFQKAAEHDYPGSHYNLGTMAFQDGDQDTARQYFQKAAE</sequence>
<proteinExistence type="predicted"/>
<dbReference type="Pfam" id="PF13181">
    <property type="entry name" value="TPR_8"/>
    <property type="match status" value="1"/>
</dbReference>